<dbReference type="SUPFAM" id="SSF54928">
    <property type="entry name" value="RNA-binding domain, RBD"/>
    <property type="match status" value="1"/>
</dbReference>
<dbReference type="OrthoDB" id="423462at2759"/>
<dbReference type="InterPro" id="IPR003954">
    <property type="entry name" value="RRM_euk-type"/>
</dbReference>
<dbReference type="Pfam" id="PF00642">
    <property type="entry name" value="zf-CCCH"/>
    <property type="match status" value="2"/>
</dbReference>
<evidence type="ECO:0000256" key="3">
    <source>
        <dbReference type="ARBA" id="ARBA00022771"/>
    </source>
</evidence>
<accession>L8WIE2</accession>
<dbReference type="PRINTS" id="PR01848">
    <property type="entry name" value="U2AUXFACTOR"/>
</dbReference>
<dbReference type="AlphaFoldDB" id="L8WIE2"/>
<keyword evidence="3 6" id="KW-0863">Zinc-finger</keyword>
<organism evidence="10 11">
    <name type="scientific">Thanatephorus cucumeris (strain AG1-IA)</name>
    <name type="common">Rice sheath blight fungus</name>
    <name type="synonym">Rhizoctonia solani</name>
    <dbReference type="NCBI Taxonomy" id="983506"/>
    <lineage>
        <taxon>Eukaryota</taxon>
        <taxon>Fungi</taxon>
        <taxon>Dikarya</taxon>
        <taxon>Basidiomycota</taxon>
        <taxon>Agaricomycotina</taxon>
        <taxon>Agaricomycetes</taxon>
        <taxon>Cantharellales</taxon>
        <taxon>Ceratobasidiaceae</taxon>
        <taxon>Rhizoctonia</taxon>
        <taxon>Rhizoctonia solani AG-1</taxon>
    </lineage>
</organism>
<evidence type="ECO:0000259" key="9">
    <source>
        <dbReference type="PROSITE" id="PS50103"/>
    </source>
</evidence>
<evidence type="ECO:0000256" key="4">
    <source>
        <dbReference type="ARBA" id="ARBA00022833"/>
    </source>
</evidence>
<dbReference type="PROSITE" id="PS50103">
    <property type="entry name" value="ZF_C3H1"/>
    <property type="match status" value="2"/>
</dbReference>
<dbReference type="GO" id="GO:0089701">
    <property type="term" value="C:U2AF complex"/>
    <property type="evidence" value="ECO:0007669"/>
    <property type="project" value="InterPro"/>
</dbReference>
<keyword evidence="1 6" id="KW-0479">Metal-binding</keyword>
<dbReference type="Gene3D" id="3.30.70.330">
    <property type="match status" value="1"/>
</dbReference>
<evidence type="ECO:0000259" key="8">
    <source>
        <dbReference type="PROSITE" id="PS50102"/>
    </source>
</evidence>
<dbReference type="SMART" id="SM00356">
    <property type="entry name" value="ZnF_C3H1"/>
    <property type="match status" value="2"/>
</dbReference>
<dbReference type="InterPro" id="IPR012677">
    <property type="entry name" value="Nucleotide-bd_a/b_plait_sf"/>
</dbReference>
<keyword evidence="5" id="KW-0694">RNA-binding</keyword>
<feature type="region of interest" description="Disordered" evidence="7">
    <location>
        <begin position="471"/>
        <end position="517"/>
    </location>
</feature>
<feature type="region of interest" description="Disordered" evidence="7">
    <location>
        <begin position="35"/>
        <end position="60"/>
    </location>
</feature>
<dbReference type="SMART" id="SM00361">
    <property type="entry name" value="RRM_1"/>
    <property type="match status" value="1"/>
</dbReference>
<dbReference type="InterPro" id="IPR035979">
    <property type="entry name" value="RBD_domain_sf"/>
</dbReference>
<dbReference type="STRING" id="983506.L8WIE2"/>
<dbReference type="PANTHER" id="PTHR12620">
    <property type="entry name" value="U2 SNRNP AUXILIARY FACTOR, SMALL SUBUNIT"/>
    <property type="match status" value="1"/>
</dbReference>
<sequence>MSSYLGQVQLEPKGVSSFGGYRCLEFLKTVRRPSGAMHSTQQEPLRFGSSQEHHSNSCGVPERQEPSCHHYCAPTRSLTPAVLFELTPLTCAKFALIVGFGSRLRAIGLLEDRYVQVGSPSGTGTPERTVYVSLRRYSSWEHSNTPNARAHEHPTSPVVCNVRNRGSLEPSFATKDHSTEWSCGSFHIGTENGIMMGNVFGPFNKFCANALVLINILRGQINSSQLTFAYIHLRRRGSYLTATKYGRTNGVRGSGAYRKLPCTLTKRSGFCYIDPRHHSISATLLTRWPLISRTSLVQQDRVNCSFYYKIGACRHGDRCSRKHIRPPFSQTILLPNVYHNPAHNPSATYSEDQLQQDFDTTYEDLYCELAKYGNLLELHVCDNVGDHLIGNVYARYEWETEAQAAVDALNNRWYAGRPLYAELSPVTDFREACCRQNENGECNRGGFCNFMHLRLASKKLVSELKAGQRIERRLNPTKNAGGAGGWEPPSNRDRERRSASPPRERRREDDRHDSRDR</sequence>
<keyword evidence="4 6" id="KW-0862">Zinc</keyword>
<feature type="zinc finger region" description="C3H1-type" evidence="6">
    <location>
        <begin position="298"/>
        <end position="326"/>
    </location>
</feature>
<name>L8WIE2_THACA</name>
<dbReference type="HOGENOM" id="CLU_526958_0_0_1"/>
<keyword evidence="11" id="KW-1185">Reference proteome</keyword>
<protein>
    <submittedName>
        <fullName evidence="10">Splicing factor U2AF 26 kDa subunit</fullName>
    </submittedName>
</protein>
<dbReference type="InterPro" id="IPR009145">
    <property type="entry name" value="U2AF_small"/>
</dbReference>
<evidence type="ECO:0000256" key="2">
    <source>
        <dbReference type="ARBA" id="ARBA00022737"/>
    </source>
</evidence>
<evidence type="ECO:0000256" key="7">
    <source>
        <dbReference type="SAM" id="MobiDB-lite"/>
    </source>
</evidence>
<reference evidence="10 11" key="1">
    <citation type="journal article" date="2013" name="Nat. Commun.">
        <title>The evolution and pathogenic mechanisms of the rice sheath blight pathogen.</title>
        <authorList>
            <person name="Zheng A."/>
            <person name="Lin R."/>
            <person name="Xu L."/>
            <person name="Qin P."/>
            <person name="Tang C."/>
            <person name="Ai P."/>
            <person name="Zhang D."/>
            <person name="Liu Y."/>
            <person name="Sun Z."/>
            <person name="Feng H."/>
            <person name="Wang Y."/>
            <person name="Chen Y."/>
            <person name="Liang X."/>
            <person name="Fu R."/>
            <person name="Li Q."/>
            <person name="Zhang J."/>
            <person name="Yu X."/>
            <person name="Xie Z."/>
            <person name="Ding L."/>
            <person name="Guan P."/>
            <person name="Tang J."/>
            <person name="Liang Y."/>
            <person name="Wang S."/>
            <person name="Deng Q."/>
            <person name="Li S."/>
            <person name="Zhu J."/>
            <person name="Wang L."/>
            <person name="Liu H."/>
            <person name="Li P."/>
        </authorList>
    </citation>
    <scope>NUCLEOTIDE SEQUENCE [LARGE SCALE GENOMIC DNA]</scope>
    <source>
        <strain evidence="11">AG-1 IA</strain>
    </source>
</reference>
<dbReference type="GO" id="GO:0003723">
    <property type="term" value="F:RNA binding"/>
    <property type="evidence" value="ECO:0007669"/>
    <property type="project" value="UniProtKB-UniRule"/>
</dbReference>
<proteinExistence type="predicted"/>
<feature type="domain" description="C3H1-type" evidence="9">
    <location>
        <begin position="298"/>
        <end position="326"/>
    </location>
</feature>
<comment type="caution">
    <text evidence="10">The sequence shown here is derived from an EMBL/GenBank/DDBJ whole genome shotgun (WGS) entry which is preliminary data.</text>
</comment>
<dbReference type="InterPro" id="IPR000571">
    <property type="entry name" value="Znf_CCCH"/>
</dbReference>
<dbReference type="Proteomes" id="UP000011668">
    <property type="component" value="Unassembled WGS sequence"/>
</dbReference>
<evidence type="ECO:0000256" key="1">
    <source>
        <dbReference type="ARBA" id="ARBA00022723"/>
    </source>
</evidence>
<feature type="domain" description="C3H1-type" evidence="9">
    <location>
        <begin position="428"/>
        <end position="455"/>
    </location>
</feature>
<feature type="zinc finger region" description="C3H1-type" evidence="6">
    <location>
        <begin position="428"/>
        <end position="455"/>
    </location>
</feature>
<feature type="domain" description="RRM" evidence="8">
    <location>
        <begin position="330"/>
        <end position="426"/>
    </location>
</feature>
<feature type="compositionally biased region" description="Basic and acidic residues" evidence="7">
    <location>
        <begin position="490"/>
        <end position="517"/>
    </location>
</feature>
<dbReference type="InterPro" id="IPR000504">
    <property type="entry name" value="RRM_dom"/>
</dbReference>
<dbReference type="FunFam" id="3.30.70.330:FF:000066">
    <property type="entry name" value="Splicing factor u2af 23 kDa subunit"/>
    <property type="match status" value="1"/>
</dbReference>
<evidence type="ECO:0000256" key="6">
    <source>
        <dbReference type="PROSITE-ProRule" id="PRU00723"/>
    </source>
</evidence>
<dbReference type="EMBL" id="AFRT01002498">
    <property type="protein sequence ID" value="ELU37680.1"/>
    <property type="molecule type" value="Genomic_DNA"/>
</dbReference>
<dbReference type="GO" id="GO:0008270">
    <property type="term" value="F:zinc ion binding"/>
    <property type="evidence" value="ECO:0007669"/>
    <property type="project" value="UniProtKB-KW"/>
</dbReference>
<dbReference type="PROSITE" id="PS50102">
    <property type="entry name" value="RRM"/>
    <property type="match status" value="1"/>
</dbReference>
<gene>
    <name evidence="10" type="ORF">AG1IA_08290</name>
</gene>
<dbReference type="GO" id="GO:0000398">
    <property type="term" value="P:mRNA splicing, via spliceosome"/>
    <property type="evidence" value="ECO:0007669"/>
    <property type="project" value="InterPro"/>
</dbReference>
<evidence type="ECO:0000313" key="10">
    <source>
        <dbReference type="EMBL" id="ELU37680.1"/>
    </source>
</evidence>
<evidence type="ECO:0000256" key="5">
    <source>
        <dbReference type="PROSITE-ProRule" id="PRU00176"/>
    </source>
</evidence>
<keyword evidence="2" id="KW-0677">Repeat</keyword>
<evidence type="ECO:0000313" key="11">
    <source>
        <dbReference type="Proteomes" id="UP000011668"/>
    </source>
</evidence>